<protein>
    <recommendedName>
        <fullName evidence="4">DUF3570 domain-containing protein</fullName>
    </recommendedName>
</protein>
<gene>
    <name evidence="2" type="ordered locus">CJA_3265</name>
</gene>
<name>B3PEG3_CELJU</name>
<feature type="signal peptide" evidence="1">
    <location>
        <begin position="1"/>
        <end position="20"/>
    </location>
</feature>
<dbReference type="OrthoDB" id="5450709at2"/>
<evidence type="ECO:0000256" key="1">
    <source>
        <dbReference type="SAM" id="SignalP"/>
    </source>
</evidence>
<dbReference type="eggNOG" id="COG2067">
    <property type="taxonomic scope" value="Bacteria"/>
</dbReference>
<dbReference type="HOGENOM" id="CLU_749651_0_0_6"/>
<keyword evidence="1" id="KW-0732">Signal</keyword>
<dbReference type="AlphaFoldDB" id="B3PEG3"/>
<dbReference type="KEGG" id="cja:CJA_3265"/>
<dbReference type="STRING" id="498211.CJA_3265"/>
<organism evidence="2 3">
    <name type="scientific">Cellvibrio japonicus (strain Ueda107)</name>
    <name type="common">Pseudomonas fluorescens subsp. cellulosa</name>
    <dbReference type="NCBI Taxonomy" id="498211"/>
    <lineage>
        <taxon>Bacteria</taxon>
        <taxon>Pseudomonadati</taxon>
        <taxon>Pseudomonadota</taxon>
        <taxon>Gammaproteobacteria</taxon>
        <taxon>Cellvibrionales</taxon>
        <taxon>Cellvibrionaceae</taxon>
        <taxon>Cellvibrio</taxon>
    </lineage>
</organism>
<dbReference type="RefSeq" id="WP_012488841.1">
    <property type="nucleotide sequence ID" value="NC_010995.1"/>
</dbReference>
<dbReference type="InterPro" id="IPR021953">
    <property type="entry name" value="DUF3570"/>
</dbReference>
<feature type="chain" id="PRO_5002796470" description="DUF3570 domain-containing protein" evidence="1">
    <location>
        <begin position="21"/>
        <end position="387"/>
    </location>
</feature>
<accession>B3PEG3</accession>
<proteinExistence type="predicted"/>
<dbReference type="EMBL" id="CP000934">
    <property type="protein sequence ID" value="ACE83659.1"/>
    <property type="molecule type" value="Genomic_DNA"/>
</dbReference>
<dbReference type="Pfam" id="PF12094">
    <property type="entry name" value="DUF3570"/>
    <property type="match status" value="1"/>
</dbReference>
<evidence type="ECO:0000313" key="3">
    <source>
        <dbReference type="Proteomes" id="UP000001036"/>
    </source>
</evidence>
<evidence type="ECO:0008006" key="4">
    <source>
        <dbReference type="Google" id="ProtNLM"/>
    </source>
</evidence>
<sequence>MAVINRLLLLLLVLSVSARAAVLPDERIDILYHGYDGGGAQIDGPSILVRKNVGASVSLAANYYVDMVSSASIDVEATASPYSEERKEHGLSAQYLVDRSTINLGYTASKENDYDAKTYSFGIDQSFFGDLTTLGFGVSFGQDVVGQNTDPTYKRDLQRRKYSINASQIVTKNLLASFSYDAATDQCLNLTDEQSCLNNPYRSVRFLDAVSGGYSYQAERYPHTRNSDAFGIRAIYHLPWRASIRGEYRTFEDSWGIEAQNYELRYTHAWRDNWILEGKVRIYDQKTGADFYNDLFPFRDAQNYLARDKELSPFSSSVIGLGATYKLPKGFVPWFEKSTVNLYWDHFSIDYDDFRDARVNPSEYAAGTEPLYSLEADVIRFYFSFWY</sequence>
<dbReference type="Proteomes" id="UP000001036">
    <property type="component" value="Chromosome"/>
</dbReference>
<keyword evidence="3" id="KW-1185">Reference proteome</keyword>
<reference evidence="2 3" key="1">
    <citation type="journal article" date="2008" name="J. Bacteriol.">
        <title>Insights into plant cell wall degradation from the genome sequence of the soil bacterium Cellvibrio japonicus.</title>
        <authorList>
            <person name="Deboy R.T."/>
            <person name="Mongodin E.F."/>
            <person name="Fouts D.E."/>
            <person name="Tailford L.E."/>
            <person name="Khouri H."/>
            <person name="Emerson J.B."/>
            <person name="Mohamoud Y."/>
            <person name="Watkins K."/>
            <person name="Henrissat B."/>
            <person name="Gilbert H.J."/>
            <person name="Nelson K.E."/>
        </authorList>
    </citation>
    <scope>NUCLEOTIDE SEQUENCE [LARGE SCALE GENOMIC DNA]</scope>
    <source>
        <strain evidence="2 3">Ueda107</strain>
    </source>
</reference>
<evidence type="ECO:0000313" key="2">
    <source>
        <dbReference type="EMBL" id="ACE83659.1"/>
    </source>
</evidence>